<name>A0AAV9Q2L5_9PEZI</name>
<evidence type="ECO:0000313" key="3">
    <source>
        <dbReference type="Proteomes" id="UP001345827"/>
    </source>
</evidence>
<feature type="compositionally biased region" description="Polar residues" evidence="1">
    <location>
        <begin position="160"/>
        <end position="169"/>
    </location>
</feature>
<gene>
    <name evidence="2" type="ORF">LTR25_006977</name>
</gene>
<dbReference type="EMBL" id="JAXLQG010000012">
    <property type="protein sequence ID" value="KAK5533997.1"/>
    <property type="molecule type" value="Genomic_DNA"/>
</dbReference>
<proteinExistence type="predicted"/>
<feature type="compositionally biased region" description="Polar residues" evidence="1">
    <location>
        <begin position="106"/>
        <end position="130"/>
    </location>
</feature>
<feature type="compositionally biased region" description="Acidic residues" evidence="1">
    <location>
        <begin position="389"/>
        <end position="398"/>
    </location>
</feature>
<evidence type="ECO:0008006" key="4">
    <source>
        <dbReference type="Google" id="ProtNLM"/>
    </source>
</evidence>
<evidence type="ECO:0000256" key="1">
    <source>
        <dbReference type="SAM" id="MobiDB-lite"/>
    </source>
</evidence>
<protein>
    <recommendedName>
        <fullName evidence="4">Nitrogen regulatory protein areA GATA-like domain-containing protein</fullName>
    </recommendedName>
</protein>
<feature type="compositionally biased region" description="Low complexity" evidence="1">
    <location>
        <begin position="170"/>
        <end position="183"/>
    </location>
</feature>
<reference evidence="2 3" key="1">
    <citation type="submission" date="2023-06" db="EMBL/GenBank/DDBJ databases">
        <title>Black Yeasts Isolated from many extreme environments.</title>
        <authorList>
            <person name="Coleine C."/>
            <person name="Stajich J.E."/>
            <person name="Selbmann L."/>
        </authorList>
    </citation>
    <scope>NUCLEOTIDE SEQUENCE [LARGE SCALE GENOMIC DNA]</scope>
    <source>
        <strain evidence="2 3">CCFEE 5887</strain>
    </source>
</reference>
<sequence length="489" mass="53116">MTAILPQGLINTTAAVEQNVFGHIDTSADRSDALRLFWRHFAIQSDLSADDACTRSRNLFWRLWSNPELARDMTAPRLMQLWGRCSQAFDMTPIGELRLPWATESQEVPRQARLSSTDEPQPTVETSLPTDRNIPHSLEGFPSLTQETREVQYTLPTLRASGSGQQSERTSGSTSNTTSGSSSRPVLSRTTSGGRSRIPVVATAGRARARPQLGRRKSSSQRTSTVTNAPRSPLAPPDTLRRSLASQNVSTPSESRPSTRRPPPGLPDPLHATSAANFMLPTASSWQSIDSRTATPPLATTAPPQGSSELVERDFRGKFVEARKRLSSFTNLPALSRMSKSKSVVRFADEIPQDEDKGKGKETASNFPVENVDPSALQPSMPGSASTSGDDESSDEAVELTRTKSQLSLLIKHKREQTGSLDLGPEERFGETSGKPKEKDKAKSKEEDLLSMGRKNGVTKAGGVQVPASQRVTGDDPGRFSPSSPEPLF</sequence>
<dbReference type="Proteomes" id="UP001345827">
    <property type="component" value="Unassembled WGS sequence"/>
</dbReference>
<feature type="compositionally biased region" description="Polar residues" evidence="1">
    <location>
        <begin position="377"/>
        <end position="388"/>
    </location>
</feature>
<feature type="region of interest" description="Disordered" evidence="1">
    <location>
        <begin position="106"/>
        <end position="273"/>
    </location>
</feature>
<feature type="region of interest" description="Disordered" evidence="1">
    <location>
        <begin position="349"/>
        <end position="489"/>
    </location>
</feature>
<feature type="compositionally biased region" description="Basic and acidic residues" evidence="1">
    <location>
        <begin position="425"/>
        <end position="448"/>
    </location>
</feature>
<organism evidence="2 3">
    <name type="scientific">Vermiconidia calcicola</name>
    <dbReference type="NCBI Taxonomy" id="1690605"/>
    <lineage>
        <taxon>Eukaryota</taxon>
        <taxon>Fungi</taxon>
        <taxon>Dikarya</taxon>
        <taxon>Ascomycota</taxon>
        <taxon>Pezizomycotina</taxon>
        <taxon>Dothideomycetes</taxon>
        <taxon>Dothideomycetidae</taxon>
        <taxon>Mycosphaerellales</taxon>
        <taxon>Extremaceae</taxon>
        <taxon>Vermiconidia</taxon>
    </lineage>
</organism>
<feature type="compositionally biased region" description="Polar residues" evidence="1">
    <location>
        <begin position="184"/>
        <end position="194"/>
    </location>
</feature>
<comment type="caution">
    <text evidence="2">The sequence shown here is derived from an EMBL/GenBank/DDBJ whole genome shotgun (WGS) entry which is preliminary data.</text>
</comment>
<evidence type="ECO:0000313" key="2">
    <source>
        <dbReference type="EMBL" id="KAK5533997.1"/>
    </source>
</evidence>
<accession>A0AAV9Q2L5</accession>
<keyword evidence="3" id="KW-1185">Reference proteome</keyword>
<feature type="compositionally biased region" description="Basic residues" evidence="1">
    <location>
        <begin position="207"/>
        <end position="219"/>
    </location>
</feature>
<feature type="compositionally biased region" description="Polar residues" evidence="1">
    <location>
        <begin position="220"/>
        <end position="230"/>
    </location>
</feature>
<dbReference type="AlphaFoldDB" id="A0AAV9Q2L5"/>